<dbReference type="InParanoid" id="A0A1X7VQY7"/>
<dbReference type="Gene3D" id="1.10.1000.11">
    <property type="entry name" value="Arf Nucleotide-binding Site Opener,domain 2"/>
    <property type="match status" value="1"/>
</dbReference>
<dbReference type="Gene3D" id="2.30.29.30">
    <property type="entry name" value="Pleckstrin-homology domain (PH domain)/Phosphotyrosine-binding domain (PTB)"/>
    <property type="match status" value="1"/>
</dbReference>
<dbReference type="Proteomes" id="UP000007879">
    <property type="component" value="Unassembled WGS sequence"/>
</dbReference>
<dbReference type="PROSITE" id="PS50003">
    <property type="entry name" value="PH_DOMAIN"/>
    <property type="match status" value="1"/>
</dbReference>
<evidence type="ECO:0000259" key="4">
    <source>
        <dbReference type="PROSITE" id="PS50190"/>
    </source>
</evidence>
<keyword evidence="6" id="KW-1185">Reference proteome</keyword>
<dbReference type="CDD" id="cd00136">
    <property type="entry name" value="PDZ_canonical"/>
    <property type="match status" value="1"/>
</dbReference>
<reference evidence="6" key="1">
    <citation type="journal article" date="2010" name="Nature">
        <title>The Amphimedon queenslandica genome and the evolution of animal complexity.</title>
        <authorList>
            <person name="Srivastava M."/>
            <person name="Simakov O."/>
            <person name="Chapman J."/>
            <person name="Fahey B."/>
            <person name="Gauthier M.E."/>
            <person name="Mitros T."/>
            <person name="Richards G.S."/>
            <person name="Conaco C."/>
            <person name="Dacre M."/>
            <person name="Hellsten U."/>
            <person name="Larroux C."/>
            <person name="Putnam N.H."/>
            <person name="Stanke M."/>
            <person name="Adamska M."/>
            <person name="Darling A."/>
            <person name="Degnan S.M."/>
            <person name="Oakley T.H."/>
            <person name="Plachetzki D.C."/>
            <person name="Zhai Y."/>
            <person name="Adamski M."/>
            <person name="Calcino A."/>
            <person name="Cummins S.F."/>
            <person name="Goodstein D.M."/>
            <person name="Harris C."/>
            <person name="Jackson D.J."/>
            <person name="Leys S.P."/>
            <person name="Shu S."/>
            <person name="Woodcroft B.J."/>
            <person name="Vervoort M."/>
            <person name="Kosik K.S."/>
            <person name="Manning G."/>
            <person name="Degnan B.M."/>
            <person name="Rokhsar D.S."/>
        </authorList>
    </citation>
    <scope>NUCLEOTIDE SEQUENCE [LARGE SCALE GENOMIC DNA]</scope>
</reference>
<dbReference type="InterPro" id="IPR001849">
    <property type="entry name" value="PH_domain"/>
</dbReference>
<feature type="compositionally biased region" description="Low complexity" evidence="1">
    <location>
        <begin position="116"/>
        <end position="125"/>
    </location>
</feature>
<dbReference type="SUPFAM" id="SSF50156">
    <property type="entry name" value="PDZ domain-like"/>
    <property type="match status" value="1"/>
</dbReference>
<dbReference type="eggNOG" id="KOG0932">
    <property type="taxonomic scope" value="Eukaryota"/>
</dbReference>
<dbReference type="InterPro" id="IPR000904">
    <property type="entry name" value="Sec7_dom"/>
</dbReference>
<evidence type="ECO:0000256" key="1">
    <source>
        <dbReference type="SAM" id="MobiDB-lite"/>
    </source>
</evidence>
<dbReference type="InterPro" id="IPR023394">
    <property type="entry name" value="Sec7_C_sf"/>
</dbReference>
<protein>
    <submittedName>
        <fullName evidence="5">Uncharacterized protein</fullName>
    </submittedName>
</protein>
<accession>A0A1X7VQY7</accession>
<dbReference type="STRING" id="400682.A0A1X7VQY7"/>
<reference evidence="5" key="2">
    <citation type="submission" date="2017-05" db="UniProtKB">
        <authorList>
            <consortium name="EnsemblMetazoa"/>
        </authorList>
    </citation>
    <scope>IDENTIFICATION</scope>
</reference>
<dbReference type="Gene3D" id="2.30.42.10">
    <property type="match status" value="1"/>
</dbReference>
<dbReference type="KEGG" id="aqu:100638669"/>
<feature type="region of interest" description="Disordered" evidence="1">
    <location>
        <begin position="724"/>
        <end position="773"/>
    </location>
</feature>
<dbReference type="InterPro" id="IPR036034">
    <property type="entry name" value="PDZ_sf"/>
</dbReference>
<dbReference type="EnsemblMetazoa" id="Aqu2.1.42492_001">
    <property type="protein sequence ID" value="Aqu2.1.42492_001"/>
    <property type="gene ID" value="Aqu2.1.42492"/>
</dbReference>
<feature type="domain" description="SEC7" evidence="4">
    <location>
        <begin position="270"/>
        <end position="444"/>
    </location>
</feature>
<feature type="region of interest" description="Disordered" evidence="1">
    <location>
        <begin position="184"/>
        <end position="219"/>
    </location>
</feature>
<evidence type="ECO:0000313" key="5">
    <source>
        <dbReference type="EnsemblMetazoa" id="Aqu2.1.42492_001"/>
    </source>
</evidence>
<dbReference type="SMART" id="SM00228">
    <property type="entry name" value="PDZ"/>
    <property type="match status" value="1"/>
</dbReference>
<name>A0A1X7VQY7_AMPQE</name>
<dbReference type="PANTHER" id="PTHR10663:SF376">
    <property type="entry name" value="PH AND SEC7 DOMAIN-CONTAINING PROTEIN"/>
    <property type="match status" value="1"/>
</dbReference>
<dbReference type="InterPro" id="IPR011993">
    <property type="entry name" value="PH-like_dom_sf"/>
</dbReference>
<dbReference type="Pfam" id="PF15410">
    <property type="entry name" value="PH_9"/>
    <property type="match status" value="1"/>
</dbReference>
<dbReference type="PROSITE" id="PS50106">
    <property type="entry name" value="PDZ"/>
    <property type="match status" value="1"/>
</dbReference>
<dbReference type="GO" id="GO:0005085">
    <property type="term" value="F:guanyl-nucleotide exchange factor activity"/>
    <property type="evidence" value="ECO:0007669"/>
    <property type="project" value="InterPro"/>
</dbReference>
<feature type="region of interest" description="Disordered" evidence="1">
    <location>
        <begin position="102"/>
        <end position="151"/>
    </location>
</feature>
<dbReference type="AlphaFoldDB" id="A0A1X7VQY7"/>
<dbReference type="GO" id="GO:0032012">
    <property type="term" value="P:regulation of ARF protein signal transduction"/>
    <property type="evidence" value="ECO:0007669"/>
    <property type="project" value="InterPro"/>
</dbReference>
<feature type="domain" description="PH" evidence="2">
    <location>
        <begin position="488"/>
        <end position="597"/>
    </location>
</feature>
<dbReference type="SUPFAM" id="SSF50729">
    <property type="entry name" value="PH domain-like"/>
    <property type="match status" value="1"/>
</dbReference>
<evidence type="ECO:0000259" key="2">
    <source>
        <dbReference type="PROSITE" id="PS50003"/>
    </source>
</evidence>
<proteinExistence type="predicted"/>
<feature type="domain" description="PDZ" evidence="3">
    <location>
        <begin position="4"/>
        <end position="93"/>
    </location>
</feature>
<dbReference type="Pfam" id="PF00595">
    <property type="entry name" value="PDZ"/>
    <property type="match status" value="1"/>
</dbReference>
<dbReference type="CDD" id="cd00171">
    <property type="entry name" value="Sec7"/>
    <property type="match status" value="1"/>
</dbReference>
<dbReference type="OrthoDB" id="2157641at2759"/>
<dbReference type="PANTHER" id="PTHR10663">
    <property type="entry name" value="GUANYL-NUCLEOTIDE EXCHANGE FACTOR"/>
    <property type="match status" value="1"/>
</dbReference>
<dbReference type="EnsemblMetazoa" id="XM_020000974.1">
    <property type="protein sequence ID" value="XP_019856533.1"/>
    <property type="gene ID" value="LOC100638669"/>
</dbReference>
<dbReference type="SUPFAM" id="SSF48425">
    <property type="entry name" value="Sec7 domain"/>
    <property type="match status" value="1"/>
</dbReference>
<dbReference type="InterPro" id="IPR035999">
    <property type="entry name" value="Sec7_dom_sf"/>
</dbReference>
<dbReference type="SMART" id="SM00222">
    <property type="entry name" value="Sec7"/>
    <property type="match status" value="1"/>
</dbReference>
<dbReference type="SMART" id="SM00233">
    <property type="entry name" value="PH"/>
    <property type="match status" value="1"/>
</dbReference>
<dbReference type="PROSITE" id="PS50190">
    <property type="entry name" value="SEC7"/>
    <property type="match status" value="1"/>
</dbReference>
<gene>
    <name evidence="5" type="primary">100638669</name>
</gene>
<dbReference type="InterPro" id="IPR041681">
    <property type="entry name" value="PH_9"/>
</dbReference>
<organism evidence="5">
    <name type="scientific">Amphimedon queenslandica</name>
    <name type="common">Sponge</name>
    <dbReference type="NCBI Taxonomy" id="400682"/>
    <lineage>
        <taxon>Eukaryota</taxon>
        <taxon>Metazoa</taxon>
        <taxon>Porifera</taxon>
        <taxon>Demospongiae</taxon>
        <taxon>Heteroscleromorpha</taxon>
        <taxon>Haplosclerida</taxon>
        <taxon>Niphatidae</taxon>
        <taxon>Amphimedon</taxon>
    </lineage>
</organism>
<sequence>MNKTIVLERTVCKGSGTLGSFGFSVMGGASAKLPAVVCSVEAGGPAAESNQVSIGDQLLFLNNEDLSTLDSKELVTKIRGAPSPSTFTFSDNEELREKVRHVLRKQEEKRRRDKLSSSNSETSIKSSERSPSHLQTHISKRTIGHSPSLSATKELEIETSVNIGQSGEIVKIRGGKIINTTSDVHETDSLNDPIQSTEDKSLKSSCSSGSVIDDNNMPLNSEIKPIHVAKTSSSTEGSPNVKNTGASALVDTKQSVFDTKVESEDSTSCQKNLNSELSQPMLPKYSRKSQKQQPHSKAITLARQLYMLDGFKKSEVAAKLADTSDFGRATAHEYLKFFDFEELELDECLRQFLATFTMSGETQERERVMMHFSERYFECNPFSYASKDTVHGITCAILLLNSDLHTDHGGSKMTFSQFVSNLEQIGIKLPKDKSKRIYESIRKNPLESGFDVVAESDEVSAAEDEETRLYHVLIPGTFVEVELPESAPIFKEGYIRKKNIMDAPHKKVPRGKRQWKPYYVFLKGFLMYFVPPGGQLQLTDTSNAVVITHCLAMTAADYHKKSAVIRVTTSDWHAFLLQANDFHDSQQWILSINKAAAIYSAPPLAAPIGSSSGFQRPTFPLAPTKNTEEQQKQYYESKAKSIQKELEEHQAYKATATKNKKSSIWFEKLEFLQFEFNRFHIYLGSLHSDVVDFQGPLPTGLVPSPSISTLATTGVSDELAATEFKQRSRDNSPFPDSAPRRARDLSPAYNPFPRKDSDVTSGAIRKRMDTSHR</sequence>
<evidence type="ECO:0000259" key="3">
    <source>
        <dbReference type="PROSITE" id="PS50106"/>
    </source>
</evidence>
<dbReference type="Pfam" id="PF01369">
    <property type="entry name" value="Sec7"/>
    <property type="match status" value="1"/>
</dbReference>
<dbReference type="InterPro" id="IPR001478">
    <property type="entry name" value="PDZ"/>
</dbReference>
<evidence type="ECO:0000313" key="6">
    <source>
        <dbReference type="Proteomes" id="UP000007879"/>
    </source>
</evidence>